<dbReference type="EMBL" id="UYJE01002086">
    <property type="protein sequence ID" value="VDI07718.1"/>
    <property type="molecule type" value="Genomic_DNA"/>
</dbReference>
<keyword evidence="2" id="KW-0812">Transmembrane</keyword>
<feature type="region of interest" description="Disordered" evidence="1">
    <location>
        <begin position="228"/>
        <end position="271"/>
    </location>
</feature>
<proteinExistence type="predicted"/>
<feature type="compositionally biased region" description="Polar residues" evidence="1">
    <location>
        <begin position="243"/>
        <end position="260"/>
    </location>
</feature>
<keyword evidence="2" id="KW-1133">Transmembrane helix</keyword>
<gene>
    <name evidence="4" type="ORF">MGAL_10B011330</name>
</gene>
<accession>A0A8B6CQB4</accession>
<feature type="signal peptide" evidence="3">
    <location>
        <begin position="1"/>
        <end position="20"/>
    </location>
</feature>
<protein>
    <submittedName>
        <fullName evidence="4">Uncharacterized protein</fullName>
    </submittedName>
</protein>
<dbReference type="Proteomes" id="UP000596742">
    <property type="component" value="Unassembled WGS sequence"/>
</dbReference>
<keyword evidence="2" id="KW-0472">Membrane</keyword>
<feature type="chain" id="PRO_5032561526" evidence="3">
    <location>
        <begin position="21"/>
        <end position="271"/>
    </location>
</feature>
<evidence type="ECO:0000313" key="5">
    <source>
        <dbReference type="Proteomes" id="UP000596742"/>
    </source>
</evidence>
<reference evidence="4" key="1">
    <citation type="submission" date="2018-11" db="EMBL/GenBank/DDBJ databases">
        <authorList>
            <person name="Alioto T."/>
            <person name="Alioto T."/>
        </authorList>
    </citation>
    <scope>NUCLEOTIDE SEQUENCE</scope>
</reference>
<dbReference type="AlphaFoldDB" id="A0A8B6CQB4"/>
<dbReference type="OrthoDB" id="6168206at2759"/>
<keyword evidence="5" id="KW-1185">Reference proteome</keyword>
<comment type="caution">
    <text evidence="4">The sequence shown here is derived from an EMBL/GenBank/DDBJ whole genome shotgun (WGS) entry which is preliminary data.</text>
</comment>
<feature type="transmembrane region" description="Helical" evidence="2">
    <location>
        <begin position="154"/>
        <end position="181"/>
    </location>
</feature>
<feature type="compositionally biased region" description="Low complexity" evidence="1">
    <location>
        <begin position="228"/>
        <end position="240"/>
    </location>
</feature>
<evidence type="ECO:0000256" key="3">
    <source>
        <dbReference type="SAM" id="SignalP"/>
    </source>
</evidence>
<organism evidence="4 5">
    <name type="scientific">Mytilus galloprovincialis</name>
    <name type="common">Mediterranean mussel</name>
    <dbReference type="NCBI Taxonomy" id="29158"/>
    <lineage>
        <taxon>Eukaryota</taxon>
        <taxon>Metazoa</taxon>
        <taxon>Spiralia</taxon>
        <taxon>Lophotrochozoa</taxon>
        <taxon>Mollusca</taxon>
        <taxon>Bivalvia</taxon>
        <taxon>Autobranchia</taxon>
        <taxon>Pteriomorphia</taxon>
        <taxon>Mytilida</taxon>
        <taxon>Mytiloidea</taxon>
        <taxon>Mytilidae</taxon>
        <taxon>Mytilinae</taxon>
        <taxon>Mytilus</taxon>
    </lineage>
</organism>
<evidence type="ECO:0000256" key="2">
    <source>
        <dbReference type="SAM" id="Phobius"/>
    </source>
</evidence>
<name>A0A8B6CQB4_MYTGA</name>
<evidence type="ECO:0000313" key="4">
    <source>
        <dbReference type="EMBL" id="VDI07718.1"/>
    </source>
</evidence>
<keyword evidence="3" id="KW-0732">Signal</keyword>
<sequence length="271" mass="29505">MMKVVLTLVAMFALCEFVAAWFDYSVHFGDCFTINDVTDDHSYQLSWSGYDHFRGCKVSFHGFDSGNPLDSYKVCIKATNWHIVNSAVSLKYYSGGFSTSTFIEKTYSRNYGDPTYKWCADPDDYVDIMLTTSSSSSFQGQITLEVTAVKTYSYYNYGGTVGGAVGGVFVLVAVCIIIGIACRRRSYVRKTASYGAPATSVTAQSGSQYQGVAILGYSNPSYPPGQAAPPAYYPASTTGYTDPKQSYQNSTQYPTSGQQPSPYPVAGQPAT</sequence>
<evidence type="ECO:0000256" key="1">
    <source>
        <dbReference type="SAM" id="MobiDB-lite"/>
    </source>
</evidence>